<comment type="caution">
    <text evidence="1">The sequence shown here is derived from an EMBL/GenBank/DDBJ whole genome shotgun (WGS) entry which is preliminary data.</text>
</comment>
<protein>
    <submittedName>
        <fullName evidence="1">Uncharacterized protein</fullName>
    </submittedName>
</protein>
<evidence type="ECO:0000313" key="1">
    <source>
        <dbReference type="EMBL" id="KAL3522760.1"/>
    </source>
</evidence>
<reference evidence="1 2" key="1">
    <citation type="submission" date="2024-11" db="EMBL/GenBank/DDBJ databases">
        <title>A near-complete genome assembly of Cinchona calisaya.</title>
        <authorList>
            <person name="Lian D.C."/>
            <person name="Zhao X.W."/>
            <person name="Wei L."/>
        </authorList>
    </citation>
    <scope>NUCLEOTIDE SEQUENCE [LARGE SCALE GENOMIC DNA]</scope>
    <source>
        <tissue evidence="1">Nenye</tissue>
    </source>
</reference>
<dbReference type="EMBL" id="JBJUIK010000007">
    <property type="protein sequence ID" value="KAL3522760.1"/>
    <property type="molecule type" value="Genomic_DNA"/>
</dbReference>
<proteinExistence type="predicted"/>
<keyword evidence="2" id="KW-1185">Reference proteome</keyword>
<sequence length="69" mass="7859">MSKTLYPVPVPLCSPCFDHVPENSSEFVPEPIPRIEPVLETLNEPKEKTDSAPKNVRFGKVYKLEDFVE</sequence>
<gene>
    <name evidence="1" type="ORF">ACH5RR_015594</name>
</gene>
<dbReference type="AlphaFoldDB" id="A0ABD2ZWQ6"/>
<name>A0ABD2ZWQ6_9GENT</name>
<organism evidence="1 2">
    <name type="scientific">Cinchona calisaya</name>
    <dbReference type="NCBI Taxonomy" id="153742"/>
    <lineage>
        <taxon>Eukaryota</taxon>
        <taxon>Viridiplantae</taxon>
        <taxon>Streptophyta</taxon>
        <taxon>Embryophyta</taxon>
        <taxon>Tracheophyta</taxon>
        <taxon>Spermatophyta</taxon>
        <taxon>Magnoliopsida</taxon>
        <taxon>eudicotyledons</taxon>
        <taxon>Gunneridae</taxon>
        <taxon>Pentapetalae</taxon>
        <taxon>asterids</taxon>
        <taxon>lamiids</taxon>
        <taxon>Gentianales</taxon>
        <taxon>Rubiaceae</taxon>
        <taxon>Cinchonoideae</taxon>
        <taxon>Cinchoneae</taxon>
        <taxon>Cinchona</taxon>
    </lineage>
</organism>
<accession>A0ABD2ZWQ6</accession>
<evidence type="ECO:0000313" key="2">
    <source>
        <dbReference type="Proteomes" id="UP001630127"/>
    </source>
</evidence>
<dbReference type="Proteomes" id="UP001630127">
    <property type="component" value="Unassembled WGS sequence"/>
</dbReference>